<dbReference type="AlphaFoldDB" id="A0A0F4GAY9"/>
<comment type="caution">
    <text evidence="2">The sequence shown here is derived from an EMBL/GenBank/DDBJ whole genome shotgun (WGS) entry which is preliminary data.</text>
</comment>
<organism evidence="2 3">
    <name type="scientific">Zymoseptoria brevis</name>
    <dbReference type="NCBI Taxonomy" id="1047168"/>
    <lineage>
        <taxon>Eukaryota</taxon>
        <taxon>Fungi</taxon>
        <taxon>Dikarya</taxon>
        <taxon>Ascomycota</taxon>
        <taxon>Pezizomycotina</taxon>
        <taxon>Dothideomycetes</taxon>
        <taxon>Dothideomycetidae</taxon>
        <taxon>Mycosphaerellales</taxon>
        <taxon>Mycosphaerellaceae</taxon>
        <taxon>Zymoseptoria</taxon>
    </lineage>
</organism>
<reference evidence="2 3" key="1">
    <citation type="submission" date="2015-03" db="EMBL/GenBank/DDBJ databases">
        <title>RNA-seq based gene annotation and comparative genomics of four Zymoseptoria species reveal species-specific pathogenicity related genes and transposable element activity.</title>
        <authorList>
            <person name="Grandaubert J."/>
            <person name="Bhattacharyya A."/>
            <person name="Stukenbrock E.H."/>
        </authorList>
    </citation>
    <scope>NUCLEOTIDE SEQUENCE [LARGE SCALE GENOMIC DNA]</scope>
    <source>
        <strain evidence="2 3">Zb18110</strain>
    </source>
</reference>
<evidence type="ECO:0000313" key="3">
    <source>
        <dbReference type="Proteomes" id="UP000033647"/>
    </source>
</evidence>
<dbReference type="EMBL" id="LAFY01004146">
    <property type="protein sequence ID" value="KJX94499.1"/>
    <property type="molecule type" value="Genomic_DNA"/>
</dbReference>
<name>A0A0F4GAY9_9PEZI</name>
<evidence type="ECO:0000256" key="1">
    <source>
        <dbReference type="SAM" id="MobiDB-lite"/>
    </source>
</evidence>
<gene>
    <name evidence="2" type="ORF">TI39_contig4187g00003</name>
</gene>
<protein>
    <submittedName>
        <fullName evidence="2">Uncharacterized protein</fullName>
    </submittedName>
</protein>
<sequence length="593" mass="65426">MDIGLYCRAFPVIWSSTGRFSGRLTPPAALPLSHIANHTLTNWSIDTGRYCRGTHTALLSVTRSSCPSIPSTSQVAHIIPPTICISTGHLQQVHQNRGYLDGQDTSSVDRRYQRIGGAAAAKLKMPGTSAFAREFNPDLVEGKYRTDFIRMEARHNRIRESEASKTKKLVMPPNAFVECGKKAEEEARKERPQQSLQLYNALLGSIGEVLGPNAPVSNATMIIFSKIARENRVRISTLARSLEQAKKDGQQQAGLALEVEQLQSRVQEAEKTATDLQAQMVDLEERREDSREAADQADNRATTAETSLRENVHLLGQTETKLGSANRKANFWKDYACRQKGDAGKSIVLAGATSKENAVLKLRLESHSKSNQEYKKQCSELEGERDYLLNIQDGLEQDVRRADDTILTSKGKALVMSDRYERERGRANRLAVAWILEGKWLLRNANGPPYRRSWAENKTFPGSVRSILYTTFQPMRGSSRLVLRWNSISPRGNPAFSTLYARPPVFFLLRESLSDNDCDPGASFGFFGAGQRSGNKVGCGGAVPFGLFRAASGFGADLLARLVGCDDEAGGGVERRFLLEDGRGATRCCSSSS</sequence>
<accession>A0A0F4GAY9</accession>
<evidence type="ECO:0000313" key="2">
    <source>
        <dbReference type="EMBL" id="KJX94499.1"/>
    </source>
</evidence>
<feature type="compositionally biased region" description="Basic and acidic residues" evidence="1">
    <location>
        <begin position="284"/>
        <end position="298"/>
    </location>
</feature>
<feature type="region of interest" description="Disordered" evidence="1">
    <location>
        <begin position="284"/>
        <end position="309"/>
    </location>
</feature>
<keyword evidence="3" id="KW-1185">Reference proteome</keyword>
<proteinExistence type="predicted"/>
<dbReference type="Proteomes" id="UP000033647">
    <property type="component" value="Unassembled WGS sequence"/>
</dbReference>